<organism evidence="11 12">
    <name type="scientific">Beggiatoa alba B18LD</name>
    <dbReference type="NCBI Taxonomy" id="395493"/>
    <lineage>
        <taxon>Bacteria</taxon>
        <taxon>Pseudomonadati</taxon>
        <taxon>Pseudomonadota</taxon>
        <taxon>Gammaproteobacteria</taxon>
        <taxon>Thiotrichales</taxon>
        <taxon>Thiotrichaceae</taxon>
        <taxon>Beggiatoa</taxon>
    </lineage>
</organism>
<keyword evidence="8" id="KW-1133">Transmembrane helix</keyword>
<dbReference type="GO" id="GO:0009927">
    <property type="term" value="F:histidine phosphotransfer kinase activity"/>
    <property type="evidence" value="ECO:0007669"/>
    <property type="project" value="TreeGrafter"/>
</dbReference>
<dbReference type="InterPro" id="IPR036097">
    <property type="entry name" value="HisK_dim/P_sf"/>
</dbReference>
<dbReference type="InterPro" id="IPR005467">
    <property type="entry name" value="His_kinase_dom"/>
</dbReference>
<dbReference type="SMART" id="SM00387">
    <property type="entry name" value="HATPase_c"/>
    <property type="match status" value="1"/>
</dbReference>
<feature type="domain" description="Histidine kinase" evidence="9">
    <location>
        <begin position="467"/>
        <end position="689"/>
    </location>
</feature>
<dbReference type="InterPro" id="IPR033462">
    <property type="entry name" value="Cache_3-Cache_2"/>
</dbReference>
<dbReference type="SUPFAM" id="SSF158472">
    <property type="entry name" value="HAMP domain-like"/>
    <property type="match status" value="1"/>
</dbReference>
<evidence type="ECO:0000256" key="2">
    <source>
        <dbReference type="ARBA" id="ARBA00004370"/>
    </source>
</evidence>
<dbReference type="FunFam" id="3.30.565.10:FF:000010">
    <property type="entry name" value="Sensor histidine kinase RcsC"/>
    <property type="match status" value="1"/>
</dbReference>
<keyword evidence="12" id="KW-1185">Reference proteome</keyword>
<dbReference type="Gene3D" id="6.10.340.10">
    <property type="match status" value="1"/>
</dbReference>
<dbReference type="SMART" id="SM00304">
    <property type="entry name" value="HAMP"/>
    <property type="match status" value="1"/>
</dbReference>
<dbReference type="Pfam" id="PF00672">
    <property type="entry name" value="HAMP"/>
    <property type="match status" value="1"/>
</dbReference>
<dbReference type="eggNOG" id="COG2205">
    <property type="taxonomic scope" value="Bacteria"/>
</dbReference>
<dbReference type="PROSITE" id="PS50109">
    <property type="entry name" value="HIS_KIN"/>
    <property type="match status" value="1"/>
</dbReference>
<dbReference type="Gene3D" id="3.30.450.20">
    <property type="entry name" value="PAS domain"/>
    <property type="match status" value="2"/>
</dbReference>
<dbReference type="InterPro" id="IPR003660">
    <property type="entry name" value="HAMP_dom"/>
</dbReference>
<evidence type="ECO:0000313" key="12">
    <source>
        <dbReference type="Proteomes" id="UP000005744"/>
    </source>
</evidence>
<dbReference type="RefSeq" id="WP_002691554.1">
    <property type="nucleotide sequence ID" value="NZ_JH600070.1"/>
</dbReference>
<dbReference type="CDD" id="cd00082">
    <property type="entry name" value="HisKA"/>
    <property type="match status" value="1"/>
</dbReference>
<dbReference type="SUPFAM" id="SSF47090">
    <property type="entry name" value="PGBD-like"/>
    <property type="match status" value="1"/>
</dbReference>
<accession>I3CJZ1</accession>
<feature type="domain" description="HAMP" evidence="10">
    <location>
        <begin position="386"/>
        <end position="438"/>
    </location>
</feature>
<evidence type="ECO:0000259" key="9">
    <source>
        <dbReference type="PROSITE" id="PS50109"/>
    </source>
</evidence>
<proteinExistence type="predicted"/>
<evidence type="ECO:0000256" key="4">
    <source>
        <dbReference type="ARBA" id="ARBA00022553"/>
    </source>
</evidence>
<dbReference type="PRINTS" id="PR00344">
    <property type="entry name" value="BCTRLSENSOR"/>
</dbReference>
<dbReference type="CDD" id="cd16922">
    <property type="entry name" value="HATPase_EvgS-ArcB-TorS-like"/>
    <property type="match status" value="1"/>
</dbReference>
<dbReference type="STRING" id="395493.BegalDRAFT_3109"/>
<dbReference type="CDD" id="cd06225">
    <property type="entry name" value="HAMP"/>
    <property type="match status" value="1"/>
</dbReference>
<gene>
    <name evidence="11" type="ORF">BegalDRAFT_3109</name>
</gene>
<reference evidence="11 12" key="1">
    <citation type="submission" date="2011-11" db="EMBL/GenBank/DDBJ databases">
        <title>Improved High-Quality Draft sequence of Beggiatoa alba B18lD.</title>
        <authorList>
            <consortium name="US DOE Joint Genome Institute"/>
            <person name="Lucas S."/>
            <person name="Han J."/>
            <person name="Lapidus A."/>
            <person name="Cheng J.-F."/>
            <person name="Goodwin L."/>
            <person name="Pitluck S."/>
            <person name="Peters L."/>
            <person name="Mikhailova N."/>
            <person name="Held B."/>
            <person name="Detter J.C."/>
            <person name="Han C."/>
            <person name="Tapia R."/>
            <person name="Land M."/>
            <person name="Hauser L."/>
            <person name="Kyrpides N."/>
            <person name="Ivanova N."/>
            <person name="Pagani I."/>
            <person name="Samuel K."/>
            <person name="Teske A."/>
            <person name="Mueller J."/>
            <person name="Woyke T."/>
        </authorList>
    </citation>
    <scope>NUCLEOTIDE SEQUENCE [LARGE SCALE GENOMIC DNA]</scope>
    <source>
        <strain evidence="11 12">B18LD</strain>
    </source>
</reference>
<evidence type="ECO:0000256" key="7">
    <source>
        <dbReference type="ARBA" id="ARBA00023012"/>
    </source>
</evidence>
<dbReference type="PROSITE" id="PS50885">
    <property type="entry name" value="HAMP"/>
    <property type="match status" value="1"/>
</dbReference>
<name>I3CJZ1_9GAMM</name>
<dbReference type="InterPro" id="IPR003594">
    <property type="entry name" value="HATPase_dom"/>
</dbReference>
<dbReference type="GO" id="GO:0000155">
    <property type="term" value="F:phosphorelay sensor kinase activity"/>
    <property type="evidence" value="ECO:0007669"/>
    <property type="project" value="InterPro"/>
</dbReference>
<dbReference type="GO" id="GO:0005886">
    <property type="term" value="C:plasma membrane"/>
    <property type="evidence" value="ECO:0007669"/>
    <property type="project" value="TreeGrafter"/>
</dbReference>
<dbReference type="Pfam" id="PF01471">
    <property type="entry name" value="PG_binding_1"/>
    <property type="match status" value="1"/>
</dbReference>
<dbReference type="SUPFAM" id="SSF55874">
    <property type="entry name" value="ATPase domain of HSP90 chaperone/DNA topoisomerase II/histidine kinase"/>
    <property type="match status" value="1"/>
</dbReference>
<evidence type="ECO:0000259" key="10">
    <source>
        <dbReference type="PROSITE" id="PS50885"/>
    </source>
</evidence>
<dbReference type="Pfam" id="PF17201">
    <property type="entry name" value="Cache_3-Cache_2"/>
    <property type="match status" value="1"/>
</dbReference>
<evidence type="ECO:0000256" key="6">
    <source>
        <dbReference type="ARBA" id="ARBA00022777"/>
    </source>
</evidence>
<dbReference type="Pfam" id="PF02518">
    <property type="entry name" value="HATPase_c"/>
    <property type="match status" value="1"/>
</dbReference>
<dbReference type="Gene3D" id="1.10.101.10">
    <property type="entry name" value="PGBD-like superfamily/PGBD"/>
    <property type="match status" value="1"/>
</dbReference>
<keyword evidence="8" id="KW-0812">Transmembrane</keyword>
<dbReference type="PANTHER" id="PTHR43047">
    <property type="entry name" value="TWO-COMPONENT HISTIDINE PROTEIN KINASE"/>
    <property type="match status" value="1"/>
</dbReference>
<keyword evidence="7" id="KW-0902">Two-component regulatory system</keyword>
<dbReference type="Gene3D" id="1.10.287.130">
    <property type="match status" value="1"/>
</dbReference>
<dbReference type="Pfam" id="PF00512">
    <property type="entry name" value="HisKA"/>
    <property type="match status" value="1"/>
</dbReference>
<comment type="catalytic activity">
    <reaction evidence="1">
        <text>ATP + protein L-histidine = ADP + protein N-phospho-L-histidine.</text>
        <dbReference type="EC" id="2.7.13.3"/>
    </reaction>
</comment>
<dbReference type="CDD" id="cd12912">
    <property type="entry name" value="PDC2_MCP_like"/>
    <property type="match status" value="1"/>
</dbReference>
<dbReference type="SMART" id="SM00388">
    <property type="entry name" value="HisKA"/>
    <property type="match status" value="1"/>
</dbReference>
<dbReference type="InterPro" id="IPR036366">
    <property type="entry name" value="PGBDSf"/>
</dbReference>
<protein>
    <recommendedName>
        <fullName evidence="3">histidine kinase</fullName>
        <ecNumber evidence="3">2.7.13.3</ecNumber>
    </recommendedName>
</protein>
<feature type="transmembrane region" description="Helical" evidence="8">
    <location>
        <begin position="361"/>
        <end position="385"/>
    </location>
</feature>
<dbReference type="InterPro" id="IPR002477">
    <property type="entry name" value="Peptidoglycan-bd-like"/>
</dbReference>
<dbReference type="EC" id="2.7.13.3" evidence="3"/>
<evidence type="ECO:0000256" key="5">
    <source>
        <dbReference type="ARBA" id="ARBA00022679"/>
    </source>
</evidence>
<keyword evidence="5" id="KW-0808">Transferase</keyword>
<dbReference type="OrthoDB" id="9770795at2"/>
<evidence type="ECO:0000256" key="3">
    <source>
        <dbReference type="ARBA" id="ARBA00012438"/>
    </source>
</evidence>
<dbReference type="SUPFAM" id="SSF47384">
    <property type="entry name" value="Homodimeric domain of signal transducing histidine kinase"/>
    <property type="match status" value="1"/>
</dbReference>
<evidence type="ECO:0000256" key="8">
    <source>
        <dbReference type="SAM" id="Phobius"/>
    </source>
</evidence>
<dbReference type="InterPro" id="IPR004358">
    <property type="entry name" value="Sig_transdc_His_kin-like_C"/>
</dbReference>
<evidence type="ECO:0000313" key="11">
    <source>
        <dbReference type="EMBL" id="EIJ43934.1"/>
    </source>
</evidence>
<keyword evidence="4" id="KW-0597">Phosphoprotein</keyword>
<keyword evidence="6 11" id="KW-0418">Kinase</keyword>
<dbReference type="PANTHER" id="PTHR43047:SF72">
    <property type="entry name" value="OSMOSENSING HISTIDINE PROTEIN KINASE SLN1"/>
    <property type="match status" value="1"/>
</dbReference>
<evidence type="ECO:0000256" key="1">
    <source>
        <dbReference type="ARBA" id="ARBA00000085"/>
    </source>
</evidence>
<dbReference type="HOGENOM" id="CLU_000445_114_10_6"/>
<dbReference type="EMBL" id="JH600070">
    <property type="protein sequence ID" value="EIJ43934.1"/>
    <property type="molecule type" value="Genomic_DNA"/>
</dbReference>
<dbReference type="InterPro" id="IPR003661">
    <property type="entry name" value="HisK_dim/P_dom"/>
</dbReference>
<sequence>MENKFFISLRFRMIAMILLGVVPPMLIAILFASSQAAQIIRQEAKENLMLRATSLADSVTRWDEMNVKSLMTLSQNAAFTTMEAEKQIPSLSAIYRVYPEIYGTAVVKSNGLNFTSGTGIVHRNPINLSHREWFQGALEGHDITRSAQISRTYEQPAVTFSSPVRSIPTLLRGDKGELVSQLQTKLKEIPYYKNQIEVTGIYDKATEDTVRTYQMDYPGLIATGIADPLTLELLGIIKQWEEKKVPPPDRPIIGVAVVLTFLTELGKAVGAVRLGHTGYAFMVDEKGRVLAHPEAKYVTGDELTDFSKHPAVQHILIGNSGLYAFIDENNVSWLSHGLRIANGWSVIALQQESEVLEREQFFWRLSLIVALIAVLIVCAFTWLLANRLLKPITGLTTAATKLAEGDWQQSVDVKSNDEIGILANTFNQMAKQLRVSFSILDAKREEAQKAREAAEEANKVKSMFVANMTHELRTPLNAIIGYSEMLQEEAADMGMEDFIPDLKKIDSAGRHLLALINDVLDFSKVEAGKMELYLETFSINMMIQDVIFTIQPLIEKNQNALEVTSPEELGMMHSDVTKVRQCLFNLLSNASKFTENGKIFLSVESYQVDALDWIRFRVTDTGIGMTPEQTSKLFRAFMQADSSTTRKYGGTGLGLVITRQFCQMMGGDVIVESEFGKGSTFIIELPTQLKDKEPESDETSA</sequence>
<dbReference type="InterPro" id="IPR036365">
    <property type="entry name" value="PGBD-like_sf"/>
</dbReference>
<dbReference type="AlphaFoldDB" id="I3CJZ1"/>
<comment type="subcellular location">
    <subcellularLocation>
        <location evidence="2">Membrane</location>
    </subcellularLocation>
</comment>
<dbReference type="Proteomes" id="UP000005744">
    <property type="component" value="Unassembled WGS sequence"/>
</dbReference>
<dbReference type="InterPro" id="IPR036890">
    <property type="entry name" value="HATPase_C_sf"/>
</dbReference>
<keyword evidence="8" id="KW-0472">Membrane</keyword>
<dbReference type="Gene3D" id="3.30.565.10">
    <property type="entry name" value="Histidine kinase-like ATPase, C-terminal domain"/>
    <property type="match status" value="1"/>
</dbReference>